<feature type="compositionally biased region" description="Low complexity" evidence="3">
    <location>
        <begin position="371"/>
        <end position="395"/>
    </location>
</feature>
<keyword evidence="2" id="KW-0560">Oxidoreductase</keyword>
<protein>
    <recommendedName>
        <fullName evidence="4">Ketoreductase (KR) domain-containing protein</fullName>
    </recommendedName>
</protein>
<evidence type="ECO:0000256" key="2">
    <source>
        <dbReference type="ARBA" id="ARBA00023002"/>
    </source>
</evidence>
<feature type="region of interest" description="Disordered" evidence="3">
    <location>
        <begin position="430"/>
        <end position="465"/>
    </location>
</feature>
<dbReference type="AlphaFoldDB" id="A0A4S8MJ80"/>
<dbReference type="InterPro" id="IPR013968">
    <property type="entry name" value="PKS_KR"/>
</dbReference>
<dbReference type="OrthoDB" id="191979at2759"/>
<dbReference type="Gene3D" id="3.40.50.720">
    <property type="entry name" value="NAD(P)-binding Rossmann-like Domain"/>
    <property type="match status" value="1"/>
</dbReference>
<feature type="domain" description="Ketoreductase (KR)" evidence="4">
    <location>
        <begin position="56"/>
        <end position="147"/>
    </location>
</feature>
<organism evidence="5 6">
    <name type="scientific">Dendrothele bispora (strain CBS 962.96)</name>
    <dbReference type="NCBI Taxonomy" id="1314807"/>
    <lineage>
        <taxon>Eukaryota</taxon>
        <taxon>Fungi</taxon>
        <taxon>Dikarya</taxon>
        <taxon>Basidiomycota</taxon>
        <taxon>Agaricomycotina</taxon>
        <taxon>Agaricomycetes</taxon>
        <taxon>Agaricomycetidae</taxon>
        <taxon>Agaricales</taxon>
        <taxon>Agaricales incertae sedis</taxon>
        <taxon>Dendrothele</taxon>
    </lineage>
</organism>
<evidence type="ECO:0000256" key="1">
    <source>
        <dbReference type="ARBA" id="ARBA00006484"/>
    </source>
</evidence>
<keyword evidence="6" id="KW-1185">Reference proteome</keyword>
<dbReference type="SUPFAM" id="SSF51735">
    <property type="entry name" value="NAD(P)-binding Rossmann-fold domains"/>
    <property type="match status" value="1"/>
</dbReference>
<evidence type="ECO:0000313" key="5">
    <source>
        <dbReference type="EMBL" id="THV02818.1"/>
    </source>
</evidence>
<reference evidence="5 6" key="1">
    <citation type="journal article" date="2019" name="Nat. Ecol. Evol.">
        <title>Megaphylogeny resolves global patterns of mushroom evolution.</title>
        <authorList>
            <person name="Varga T."/>
            <person name="Krizsan K."/>
            <person name="Foldi C."/>
            <person name="Dima B."/>
            <person name="Sanchez-Garcia M."/>
            <person name="Sanchez-Ramirez S."/>
            <person name="Szollosi G.J."/>
            <person name="Szarkandi J.G."/>
            <person name="Papp V."/>
            <person name="Albert L."/>
            <person name="Andreopoulos W."/>
            <person name="Angelini C."/>
            <person name="Antonin V."/>
            <person name="Barry K.W."/>
            <person name="Bougher N.L."/>
            <person name="Buchanan P."/>
            <person name="Buyck B."/>
            <person name="Bense V."/>
            <person name="Catcheside P."/>
            <person name="Chovatia M."/>
            <person name="Cooper J."/>
            <person name="Damon W."/>
            <person name="Desjardin D."/>
            <person name="Finy P."/>
            <person name="Geml J."/>
            <person name="Haridas S."/>
            <person name="Hughes K."/>
            <person name="Justo A."/>
            <person name="Karasinski D."/>
            <person name="Kautmanova I."/>
            <person name="Kiss B."/>
            <person name="Kocsube S."/>
            <person name="Kotiranta H."/>
            <person name="LaButti K.M."/>
            <person name="Lechner B.E."/>
            <person name="Liimatainen K."/>
            <person name="Lipzen A."/>
            <person name="Lukacs Z."/>
            <person name="Mihaltcheva S."/>
            <person name="Morgado L.N."/>
            <person name="Niskanen T."/>
            <person name="Noordeloos M.E."/>
            <person name="Ohm R.A."/>
            <person name="Ortiz-Santana B."/>
            <person name="Ovrebo C."/>
            <person name="Racz N."/>
            <person name="Riley R."/>
            <person name="Savchenko A."/>
            <person name="Shiryaev A."/>
            <person name="Soop K."/>
            <person name="Spirin V."/>
            <person name="Szebenyi C."/>
            <person name="Tomsovsky M."/>
            <person name="Tulloss R.E."/>
            <person name="Uehling J."/>
            <person name="Grigoriev I.V."/>
            <person name="Vagvolgyi C."/>
            <person name="Papp T."/>
            <person name="Martin F.M."/>
            <person name="Miettinen O."/>
            <person name="Hibbett D.S."/>
            <person name="Nagy L.G."/>
        </authorList>
    </citation>
    <scope>NUCLEOTIDE SEQUENCE [LARGE SCALE GENOMIC DNA]</scope>
    <source>
        <strain evidence="5 6">CBS 962.96</strain>
    </source>
</reference>
<dbReference type="PANTHER" id="PTHR24320:SF152">
    <property type="entry name" value="SHORT-CHAIN DEHYDROGENASE_REDUCTASE FAMILY PROTEIN"/>
    <property type="match status" value="1"/>
</dbReference>
<evidence type="ECO:0000256" key="3">
    <source>
        <dbReference type="SAM" id="MobiDB-lite"/>
    </source>
</evidence>
<sequence length="501" mass="54464">MVLQIIFSFPTYFPETYNFLSSHIPHITVGTLSLYTLFLYSQGRNTTRERDLHARTFLLTGGFTPIGLTVLKALAERGAHVIALTSANSTGAIDDPRIELIVDVLRNTTSNEKIFAEECDLTSPASIEAFCKKFVEGEEKRLDGVVFMHEYAHVGVLGLFRSRKALQRKRDQLTRDVSSLSTFLFTTLLLPCLLTAPVERDIRIVNVVNRFYPAAAAAPSFNPGFESFSDSESSESSLPVSSTGKGIFLSEGTRALKTVLFIRHLQRILDALPSAQVPKTSSASSAVPVVKTQKSNIVAVSVSPGISRVDTVSGMLGADWSLGSSFSVLGLLLYLSLLLPLRIFTKSPTSAIQSILHALFLPTPFKIVASDTPAPSTSSTSSPSSTQTPSKSSSPNHAVPSIEILKPGALYAECAVVDVKISPAIKKEMSRLKPNSSSFGPEKGKTKQKEAEETMDLPDDGEYGGEEVGRKVWEAYEGALKIWQSKEKAKAEEVEKAQEKQ</sequence>
<evidence type="ECO:0000259" key="4">
    <source>
        <dbReference type="Pfam" id="PF08659"/>
    </source>
</evidence>
<dbReference type="EMBL" id="ML179073">
    <property type="protein sequence ID" value="THV02818.1"/>
    <property type="molecule type" value="Genomic_DNA"/>
</dbReference>
<feature type="compositionally biased region" description="Basic and acidic residues" evidence="3">
    <location>
        <begin position="442"/>
        <end position="452"/>
    </location>
</feature>
<evidence type="ECO:0000313" key="6">
    <source>
        <dbReference type="Proteomes" id="UP000297245"/>
    </source>
</evidence>
<dbReference type="PANTHER" id="PTHR24320">
    <property type="entry name" value="RETINOL DEHYDROGENASE"/>
    <property type="match status" value="1"/>
</dbReference>
<name>A0A4S8MJ80_DENBC</name>
<proteinExistence type="inferred from homology"/>
<dbReference type="GO" id="GO:0016491">
    <property type="term" value="F:oxidoreductase activity"/>
    <property type="evidence" value="ECO:0007669"/>
    <property type="project" value="UniProtKB-KW"/>
</dbReference>
<feature type="compositionally biased region" description="Acidic residues" evidence="3">
    <location>
        <begin position="453"/>
        <end position="465"/>
    </location>
</feature>
<comment type="similarity">
    <text evidence="1">Belongs to the short-chain dehydrogenases/reductases (SDR) family.</text>
</comment>
<accession>A0A4S8MJ80</accession>
<gene>
    <name evidence="5" type="ORF">K435DRAFT_652408</name>
</gene>
<dbReference type="Proteomes" id="UP000297245">
    <property type="component" value="Unassembled WGS sequence"/>
</dbReference>
<dbReference type="Pfam" id="PF08659">
    <property type="entry name" value="KR"/>
    <property type="match status" value="1"/>
</dbReference>
<dbReference type="InterPro" id="IPR036291">
    <property type="entry name" value="NAD(P)-bd_dom_sf"/>
</dbReference>
<feature type="region of interest" description="Disordered" evidence="3">
    <location>
        <begin position="371"/>
        <end position="399"/>
    </location>
</feature>